<dbReference type="PANTHER" id="PTHR33958">
    <property type="entry name" value="PROTEIN C8ORF37"/>
    <property type="match status" value="1"/>
</dbReference>
<name>A0AAD5Y1W4_9FUNG</name>
<protein>
    <recommendedName>
        <fullName evidence="5">Cilia- and flagella-associated protein 418</fullName>
    </recommendedName>
</protein>
<comment type="subcellular location">
    <subcellularLocation>
        <location evidence="2">Cytoplasm</location>
    </subcellularLocation>
    <subcellularLocation>
        <location evidence="1">Photoreceptor inner segment</location>
    </subcellularLocation>
</comment>
<dbReference type="Proteomes" id="UP001211065">
    <property type="component" value="Unassembled WGS sequence"/>
</dbReference>
<evidence type="ECO:0000256" key="2">
    <source>
        <dbReference type="ARBA" id="ARBA00004496"/>
    </source>
</evidence>
<evidence type="ECO:0000256" key="5">
    <source>
        <dbReference type="ARBA" id="ARBA00026215"/>
    </source>
</evidence>
<comment type="caution">
    <text evidence="6">The sequence shown here is derived from an EMBL/GenBank/DDBJ whole genome shotgun (WGS) entry which is preliminary data.</text>
</comment>
<keyword evidence="7" id="KW-1185">Reference proteome</keyword>
<accession>A0AAD5Y1W4</accession>
<gene>
    <name evidence="6" type="ORF">HK099_007846</name>
</gene>
<dbReference type="AlphaFoldDB" id="A0AAD5Y1W4"/>
<comment type="function">
    <text evidence="4">May be involved in photoreceptor outer segment disk morphogenesis.</text>
</comment>
<evidence type="ECO:0000313" key="7">
    <source>
        <dbReference type="Proteomes" id="UP001211065"/>
    </source>
</evidence>
<evidence type="ECO:0000313" key="6">
    <source>
        <dbReference type="EMBL" id="KAJ3227977.1"/>
    </source>
</evidence>
<dbReference type="InterPro" id="IPR029239">
    <property type="entry name" value="CFAP418"/>
</dbReference>
<reference evidence="6" key="1">
    <citation type="submission" date="2020-05" db="EMBL/GenBank/DDBJ databases">
        <title>Phylogenomic resolution of chytrid fungi.</title>
        <authorList>
            <person name="Stajich J.E."/>
            <person name="Amses K."/>
            <person name="Simmons R."/>
            <person name="Seto K."/>
            <person name="Myers J."/>
            <person name="Bonds A."/>
            <person name="Quandt C.A."/>
            <person name="Barry K."/>
            <person name="Liu P."/>
            <person name="Grigoriev I."/>
            <person name="Longcore J.E."/>
            <person name="James T.Y."/>
        </authorList>
    </citation>
    <scope>NUCLEOTIDE SEQUENCE</scope>
    <source>
        <strain evidence="6">JEL0476</strain>
    </source>
</reference>
<evidence type="ECO:0000256" key="3">
    <source>
        <dbReference type="ARBA" id="ARBA00022490"/>
    </source>
</evidence>
<keyword evidence="3" id="KW-0963">Cytoplasm</keyword>
<sequence>MPTEEDIDKLLDEFEVLSIKKETVSFSDCRYEGSIPLLRQRNSAPSVNHNKPYIIPKIIVNSKESDSIVPNLDDLLDEFEVSESVKGSSNKNFSIKKKIETLKSEIDEIKIKQKCIPPILGPLLKNTSNLKSPCENLFCLKCDLNVIKFGDKFWCRNESTGADLEYLFFRNNFPDLEKLQVGLVIAASVHGLA</sequence>
<dbReference type="EMBL" id="JADGJW010000008">
    <property type="protein sequence ID" value="KAJ3227977.1"/>
    <property type="molecule type" value="Genomic_DNA"/>
</dbReference>
<dbReference type="Pfam" id="PF14996">
    <property type="entry name" value="RMP"/>
    <property type="match status" value="1"/>
</dbReference>
<dbReference type="GO" id="GO:0005829">
    <property type="term" value="C:cytosol"/>
    <property type="evidence" value="ECO:0007669"/>
    <property type="project" value="TreeGrafter"/>
</dbReference>
<proteinExistence type="predicted"/>
<evidence type="ECO:0000256" key="4">
    <source>
        <dbReference type="ARBA" id="ARBA00024819"/>
    </source>
</evidence>
<evidence type="ECO:0000256" key="1">
    <source>
        <dbReference type="ARBA" id="ARBA00004437"/>
    </source>
</evidence>
<organism evidence="6 7">
    <name type="scientific">Clydaea vesicula</name>
    <dbReference type="NCBI Taxonomy" id="447962"/>
    <lineage>
        <taxon>Eukaryota</taxon>
        <taxon>Fungi</taxon>
        <taxon>Fungi incertae sedis</taxon>
        <taxon>Chytridiomycota</taxon>
        <taxon>Chytridiomycota incertae sedis</taxon>
        <taxon>Chytridiomycetes</taxon>
        <taxon>Lobulomycetales</taxon>
        <taxon>Lobulomycetaceae</taxon>
        <taxon>Clydaea</taxon>
    </lineage>
</organism>
<dbReference type="PANTHER" id="PTHR33958:SF1">
    <property type="entry name" value="CILIA- AND FLAGELLA-ASSOCIATED PROTEIN 418"/>
    <property type="match status" value="1"/>
</dbReference>